<feature type="transmembrane region" description="Helical" evidence="16">
    <location>
        <begin position="165"/>
        <end position="182"/>
    </location>
</feature>
<name>H2CDU2_9LEPT</name>
<feature type="transmembrane region" description="Helical" evidence="16">
    <location>
        <begin position="337"/>
        <end position="358"/>
    </location>
</feature>
<evidence type="ECO:0000256" key="4">
    <source>
        <dbReference type="ARBA" id="ARBA00022692"/>
    </source>
</evidence>
<evidence type="ECO:0000256" key="3">
    <source>
        <dbReference type="ARBA" id="ARBA00022679"/>
    </source>
</evidence>
<dbReference type="InterPro" id="IPR018365">
    <property type="entry name" value="Cell_cycle_FtsW-rel_CS"/>
</dbReference>
<feature type="transmembrane region" description="Helical" evidence="16">
    <location>
        <begin position="47"/>
        <end position="68"/>
    </location>
</feature>
<keyword evidence="8 16" id="KW-0472">Membrane</keyword>
<dbReference type="AlphaFoldDB" id="H2CDU2"/>
<evidence type="ECO:0000256" key="9">
    <source>
        <dbReference type="ARBA" id="ARBA00032370"/>
    </source>
</evidence>
<evidence type="ECO:0000256" key="5">
    <source>
        <dbReference type="ARBA" id="ARBA00022960"/>
    </source>
</evidence>
<gene>
    <name evidence="17" type="ORF">Lepil_0760</name>
</gene>
<dbReference type="GO" id="GO:0051301">
    <property type="term" value="P:cell division"/>
    <property type="evidence" value="ECO:0007669"/>
    <property type="project" value="InterPro"/>
</dbReference>
<dbReference type="EMBL" id="JH597773">
    <property type="protein sequence ID" value="EHQ05461.1"/>
    <property type="molecule type" value="Genomic_DNA"/>
</dbReference>
<comment type="similarity">
    <text evidence="11">Belongs to the SEDS family. FtsW subfamily.</text>
</comment>
<feature type="transmembrane region" description="Helical" evidence="16">
    <location>
        <begin position="187"/>
        <end position="205"/>
    </location>
</feature>
<dbReference type="GO" id="GO:0032153">
    <property type="term" value="C:cell division site"/>
    <property type="evidence" value="ECO:0007669"/>
    <property type="project" value="TreeGrafter"/>
</dbReference>
<dbReference type="HOGENOM" id="CLU_029243_0_1_12"/>
<proteinExistence type="inferred from homology"/>
<dbReference type="Proteomes" id="UP000005737">
    <property type="component" value="Unassembled WGS sequence"/>
</dbReference>
<accession>H2CDU2</accession>
<dbReference type="GO" id="GO:0008360">
    <property type="term" value="P:regulation of cell shape"/>
    <property type="evidence" value="ECO:0007669"/>
    <property type="project" value="UniProtKB-KW"/>
</dbReference>
<comment type="subcellular location">
    <subcellularLocation>
        <location evidence="1">Membrane</location>
        <topology evidence="1">Multi-pass membrane protein</topology>
    </subcellularLocation>
</comment>
<evidence type="ECO:0000256" key="2">
    <source>
        <dbReference type="ARBA" id="ARBA00022676"/>
    </source>
</evidence>
<dbReference type="Pfam" id="PF01098">
    <property type="entry name" value="FTSW_RODA_SPOVE"/>
    <property type="match status" value="1"/>
</dbReference>
<evidence type="ECO:0000256" key="15">
    <source>
        <dbReference type="ARBA" id="ARBA00049902"/>
    </source>
</evidence>
<evidence type="ECO:0000256" key="13">
    <source>
        <dbReference type="ARBA" id="ARBA00041418"/>
    </source>
</evidence>
<organism evidence="17 18">
    <name type="scientific">Leptonema illini DSM 21528</name>
    <dbReference type="NCBI Taxonomy" id="929563"/>
    <lineage>
        <taxon>Bacteria</taxon>
        <taxon>Pseudomonadati</taxon>
        <taxon>Spirochaetota</taxon>
        <taxon>Spirochaetia</taxon>
        <taxon>Leptospirales</taxon>
        <taxon>Leptospiraceae</taxon>
        <taxon>Leptonema</taxon>
    </lineage>
</organism>
<dbReference type="PANTHER" id="PTHR30474:SF2">
    <property type="entry name" value="PEPTIDOGLYCAN GLYCOSYLTRANSFERASE FTSW-RELATED"/>
    <property type="match status" value="1"/>
</dbReference>
<sequence>MTRRVDRLLFLNVLMIGLVGLIALYSASAVMSDIDMKDPFYYVNRQIVWTVVGLTAFLVIIFLPASLIERLTVPGMMIAILGLLLVFVPGAGKSVSSSRESFHRWVEIGPVSFQPSEFAKIALILYSAWVLHRYQSGGDLRRLLIRGTPVPLALLLIILEPQYGTTVTLIAVLACLVFITGFPVMRLLGVLVASLPLLFMLAYLWEYRLERLKVWLDPYAYRYEAGYQLVMSFRAFRDGWWTGTDLASGVAHRYLTFGHTDFVLALFYEDFGYIGLVALVLLYGFFCFRAIRLIAKLPEDFASLSAAGCVILFGLQSLINMFVVTGVVPTTGISLPFMSYGGSSLVVQYILAGLVLNFTSQNRQRAVLPLSGERA</sequence>
<keyword evidence="2" id="KW-0328">Glycosyltransferase</keyword>
<keyword evidence="6" id="KW-0573">Peptidoglycan synthesis</keyword>
<evidence type="ECO:0000256" key="11">
    <source>
        <dbReference type="ARBA" id="ARBA00038053"/>
    </source>
</evidence>
<dbReference type="PANTHER" id="PTHR30474">
    <property type="entry name" value="CELL CYCLE PROTEIN"/>
    <property type="match status" value="1"/>
</dbReference>
<feature type="transmembrane region" description="Helical" evidence="16">
    <location>
        <begin position="7"/>
        <end position="27"/>
    </location>
</feature>
<evidence type="ECO:0000256" key="6">
    <source>
        <dbReference type="ARBA" id="ARBA00022984"/>
    </source>
</evidence>
<feature type="transmembrane region" description="Helical" evidence="16">
    <location>
        <begin position="75"/>
        <end position="92"/>
    </location>
</feature>
<feature type="transmembrane region" description="Helical" evidence="16">
    <location>
        <begin position="271"/>
        <end position="291"/>
    </location>
</feature>
<reference evidence="17 18" key="1">
    <citation type="submission" date="2011-10" db="EMBL/GenBank/DDBJ databases">
        <title>The Improved High-Quality Draft genome of Leptonema illini DSM 21528.</title>
        <authorList>
            <consortium name="US DOE Joint Genome Institute (JGI-PGF)"/>
            <person name="Lucas S."/>
            <person name="Copeland A."/>
            <person name="Lapidus A."/>
            <person name="Glavina del Rio T."/>
            <person name="Dalin E."/>
            <person name="Tice H."/>
            <person name="Bruce D."/>
            <person name="Goodwin L."/>
            <person name="Pitluck S."/>
            <person name="Peters L."/>
            <person name="Mikhailova N."/>
            <person name="Held B."/>
            <person name="Kyrpides N."/>
            <person name="Mavromatis K."/>
            <person name="Ivanova N."/>
            <person name="Markowitz V."/>
            <person name="Cheng J.-F."/>
            <person name="Hugenholtz P."/>
            <person name="Woyke T."/>
            <person name="Wu D."/>
            <person name="Gronow S."/>
            <person name="Wellnitz S."/>
            <person name="Brambilla E.-M."/>
            <person name="Klenk H.-P."/>
            <person name="Eisen J.A."/>
        </authorList>
    </citation>
    <scope>NUCLEOTIDE SEQUENCE [LARGE SCALE GENOMIC DNA]</scope>
    <source>
        <strain evidence="17 18">DSM 21528</strain>
    </source>
</reference>
<dbReference type="GO" id="GO:0008955">
    <property type="term" value="F:peptidoglycan glycosyltransferase activity"/>
    <property type="evidence" value="ECO:0007669"/>
    <property type="project" value="UniProtKB-EC"/>
</dbReference>
<protein>
    <recommendedName>
        <fullName evidence="12">Probable peptidoglycan glycosyltransferase FtsW</fullName>
        <ecNumber evidence="14">2.4.99.28</ecNumber>
    </recommendedName>
    <alternativeName>
        <fullName evidence="13">Cell division protein FtsW</fullName>
    </alternativeName>
    <alternativeName>
        <fullName evidence="10">Cell wall polymerase</fullName>
    </alternativeName>
    <alternativeName>
        <fullName evidence="9">Peptidoglycan polymerase</fullName>
    </alternativeName>
</protein>
<evidence type="ECO:0000256" key="8">
    <source>
        <dbReference type="ARBA" id="ARBA00023136"/>
    </source>
</evidence>
<evidence type="ECO:0000256" key="16">
    <source>
        <dbReference type="SAM" id="Phobius"/>
    </source>
</evidence>
<dbReference type="PROSITE" id="PS00428">
    <property type="entry name" value="FTSW_RODA_SPOVE"/>
    <property type="match status" value="1"/>
</dbReference>
<keyword evidence="3" id="KW-0808">Transferase</keyword>
<evidence type="ECO:0000313" key="17">
    <source>
        <dbReference type="EMBL" id="EHQ05461.1"/>
    </source>
</evidence>
<dbReference type="EC" id="2.4.99.28" evidence="14"/>
<comment type="catalytic activity">
    <reaction evidence="15">
        <text>[GlcNAc-(1-&gt;4)-Mur2Ac(oyl-L-Ala-gamma-D-Glu-L-Lys-D-Ala-D-Ala)](n)-di-trans,octa-cis-undecaprenyl diphosphate + beta-D-GlcNAc-(1-&gt;4)-Mur2Ac(oyl-L-Ala-gamma-D-Glu-L-Lys-D-Ala-D-Ala)-di-trans,octa-cis-undecaprenyl diphosphate = [GlcNAc-(1-&gt;4)-Mur2Ac(oyl-L-Ala-gamma-D-Glu-L-Lys-D-Ala-D-Ala)](n+1)-di-trans,octa-cis-undecaprenyl diphosphate + di-trans,octa-cis-undecaprenyl diphosphate + H(+)</text>
        <dbReference type="Rhea" id="RHEA:23708"/>
        <dbReference type="Rhea" id="RHEA-COMP:9602"/>
        <dbReference type="Rhea" id="RHEA-COMP:9603"/>
        <dbReference type="ChEBI" id="CHEBI:15378"/>
        <dbReference type="ChEBI" id="CHEBI:58405"/>
        <dbReference type="ChEBI" id="CHEBI:60033"/>
        <dbReference type="ChEBI" id="CHEBI:78435"/>
        <dbReference type="EC" id="2.4.99.28"/>
    </reaction>
</comment>
<evidence type="ECO:0000256" key="14">
    <source>
        <dbReference type="ARBA" id="ARBA00044770"/>
    </source>
</evidence>
<evidence type="ECO:0000256" key="10">
    <source>
        <dbReference type="ARBA" id="ARBA00033270"/>
    </source>
</evidence>
<keyword evidence="4 16" id="KW-0812">Transmembrane</keyword>
<keyword evidence="7 16" id="KW-1133">Transmembrane helix</keyword>
<dbReference type="GO" id="GO:0005886">
    <property type="term" value="C:plasma membrane"/>
    <property type="evidence" value="ECO:0007669"/>
    <property type="project" value="TreeGrafter"/>
</dbReference>
<feature type="transmembrane region" description="Helical" evidence="16">
    <location>
        <begin position="303"/>
        <end position="325"/>
    </location>
</feature>
<keyword evidence="18" id="KW-1185">Reference proteome</keyword>
<dbReference type="STRING" id="183.GCA_002009735_00874"/>
<keyword evidence="5" id="KW-0133">Cell shape</keyword>
<evidence type="ECO:0000313" key="18">
    <source>
        <dbReference type="Proteomes" id="UP000005737"/>
    </source>
</evidence>
<evidence type="ECO:0000256" key="12">
    <source>
        <dbReference type="ARBA" id="ARBA00041185"/>
    </source>
</evidence>
<evidence type="ECO:0000256" key="1">
    <source>
        <dbReference type="ARBA" id="ARBA00004141"/>
    </source>
</evidence>
<dbReference type="GO" id="GO:0009252">
    <property type="term" value="P:peptidoglycan biosynthetic process"/>
    <property type="evidence" value="ECO:0007669"/>
    <property type="project" value="UniProtKB-KW"/>
</dbReference>
<evidence type="ECO:0000256" key="7">
    <source>
        <dbReference type="ARBA" id="ARBA00022989"/>
    </source>
</evidence>
<dbReference type="InterPro" id="IPR001182">
    <property type="entry name" value="FtsW/RodA"/>
</dbReference>
<dbReference type="GO" id="GO:0015648">
    <property type="term" value="F:lipid-linked peptidoglycan transporter activity"/>
    <property type="evidence" value="ECO:0007669"/>
    <property type="project" value="TreeGrafter"/>
</dbReference>